<evidence type="ECO:0000256" key="1">
    <source>
        <dbReference type="SAM" id="MobiDB-lite"/>
    </source>
</evidence>
<dbReference type="EMBL" id="JBHFFA010000002">
    <property type="protein sequence ID" value="KAL2644451.1"/>
    <property type="molecule type" value="Genomic_DNA"/>
</dbReference>
<evidence type="ECO:0000313" key="3">
    <source>
        <dbReference type="Proteomes" id="UP001605036"/>
    </source>
</evidence>
<organism evidence="2 3">
    <name type="scientific">Riccia fluitans</name>
    <dbReference type="NCBI Taxonomy" id="41844"/>
    <lineage>
        <taxon>Eukaryota</taxon>
        <taxon>Viridiplantae</taxon>
        <taxon>Streptophyta</taxon>
        <taxon>Embryophyta</taxon>
        <taxon>Marchantiophyta</taxon>
        <taxon>Marchantiopsida</taxon>
        <taxon>Marchantiidae</taxon>
        <taxon>Marchantiales</taxon>
        <taxon>Ricciaceae</taxon>
        <taxon>Riccia</taxon>
    </lineage>
</organism>
<sequence length="241" mass="27758">MAAQPSLIRDSQVAPETFEEDPSLDSNEEDPDVEPDERGEDSKGSDDAERELDLVGDDEDVVMYSDSQIQRNVDEVIIRTYPKATHGFCFMVMPESLVVYVDYRGDSNPKLLTQDIHNLADHWAGNHDTCQVLLGNCKCITENWPKERDAKYVEGGETHKAVKDFLKKYITKLKMKFYIKAPENFISKTFHNVINKYATKRIHFDRNHMARLACVALDWNENIYGRREVELPAEKEAEIEI</sequence>
<proteinExistence type="predicted"/>
<dbReference type="AlphaFoldDB" id="A0ABD1Z9G8"/>
<accession>A0ABD1Z9G8</accession>
<reference evidence="2 3" key="1">
    <citation type="submission" date="2024-09" db="EMBL/GenBank/DDBJ databases">
        <title>Chromosome-scale assembly of Riccia fluitans.</title>
        <authorList>
            <person name="Paukszto L."/>
            <person name="Sawicki J."/>
            <person name="Karawczyk K."/>
            <person name="Piernik-Szablinska J."/>
            <person name="Szczecinska M."/>
            <person name="Mazdziarz M."/>
        </authorList>
    </citation>
    <scope>NUCLEOTIDE SEQUENCE [LARGE SCALE GENOMIC DNA]</scope>
    <source>
        <strain evidence="2">Rf_01</strain>
        <tissue evidence="2">Aerial parts of the thallus</tissue>
    </source>
</reference>
<keyword evidence="3" id="KW-1185">Reference proteome</keyword>
<feature type="region of interest" description="Disordered" evidence="1">
    <location>
        <begin position="1"/>
        <end position="57"/>
    </location>
</feature>
<feature type="compositionally biased region" description="Basic and acidic residues" evidence="1">
    <location>
        <begin position="40"/>
        <end position="53"/>
    </location>
</feature>
<evidence type="ECO:0000313" key="2">
    <source>
        <dbReference type="EMBL" id="KAL2644451.1"/>
    </source>
</evidence>
<protein>
    <submittedName>
        <fullName evidence="2">Uncharacterized protein</fullName>
    </submittedName>
</protein>
<feature type="compositionally biased region" description="Acidic residues" evidence="1">
    <location>
        <begin position="17"/>
        <end position="39"/>
    </location>
</feature>
<name>A0ABD1Z9G8_9MARC</name>
<dbReference type="Proteomes" id="UP001605036">
    <property type="component" value="Unassembled WGS sequence"/>
</dbReference>
<comment type="caution">
    <text evidence="2">The sequence shown here is derived from an EMBL/GenBank/DDBJ whole genome shotgun (WGS) entry which is preliminary data.</text>
</comment>
<gene>
    <name evidence="2" type="ORF">R1flu_012038</name>
</gene>